<sequence length="254" mass="28363">MVIRDRIKELRRVPASSLVVNPENWREHPPEQRAALRAVLEAIGFAGAELTVELPDGRLMLIDGHLRREEAGDQIVPVLVTDLTENEAREMLATFDPIGAMATTNSAAVDALLGKVQLESPALKEMFRRLSDDAKDVERSQRIEDPDGETLDRLRVTEGYKPRHEVQRGDVFRISDRHFVACLDVLNDWRVWGRFLEMCGDAAMFCPYGGPLVLLTATAKVRPIVIVHPLPFVCGVVLDWAEDAKGPEAITKHA</sequence>
<accession>A0A6J5QYU1</accession>
<gene>
    <name evidence="2" type="ORF">UFOVP1045_49</name>
    <name evidence="3" type="ORF">UFOVP1194_3</name>
    <name evidence="4" type="ORF">UFOVP1641_99</name>
    <name evidence="1" type="ORF">UFOVP466_2</name>
</gene>
<evidence type="ECO:0000313" key="4">
    <source>
        <dbReference type="EMBL" id="CAB4221862.1"/>
    </source>
</evidence>
<proteinExistence type="predicted"/>
<reference evidence="3" key="1">
    <citation type="submission" date="2020-05" db="EMBL/GenBank/DDBJ databases">
        <authorList>
            <person name="Chiriac C."/>
            <person name="Salcher M."/>
            <person name="Ghai R."/>
            <person name="Kavagutti S V."/>
        </authorList>
    </citation>
    <scope>NUCLEOTIDE SEQUENCE</scope>
</reference>
<evidence type="ECO:0008006" key="5">
    <source>
        <dbReference type="Google" id="ProtNLM"/>
    </source>
</evidence>
<dbReference type="EMBL" id="LR796439">
    <property type="protein sequence ID" value="CAB4143839.1"/>
    <property type="molecule type" value="Genomic_DNA"/>
</dbReference>
<dbReference type="EMBL" id="LR796996">
    <property type="protein sequence ID" value="CAB4180552.1"/>
    <property type="molecule type" value="Genomic_DNA"/>
</dbReference>
<dbReference type="EMBL" id="LR797505">
    <property type="protein sequence ID" value="CAB4221862.1"/>
    <property type="molecule type" value="Genomic_DNA"/>
</dbReference>
<dbReference type="InterPro" id="IPR036086">
    <property type="entry name" value="ParB/Sulfiredoxin_sf"/>
</dbReference>
<name>A0A6J5QYU1_9CAUD</name>
<evidence type="ECO:0000313" key="3">
    <source>
        <dbReference type="EMBL" id="CAB4189583.1"/>
    </source>
</evidence>
<dbReference type="EMBL" id="LR797152">
    <property type="protein sequence ID" value="CAB4189583.1"/>
    <property type="molecule type" value="Genomic_DNA"/>
</dbReference>
<evidence type="ECO:0000313" key="1">
    <source>
        <dbReference type="EMBL" id="CAB4143839.1"/>
    </source>
</evidence>
<protein>
    <recommendedName>
        <fullName evidence="5">ParB/Sulfiredoxin</fullName>
    </recommendedName>
</protein>
<evidence type="ECO:0000313" key="2">
    <source>
        <dbReference type="EMBL" id="CAB4180552.1"/>
    </source>
</evidence>
<dbReference type="SUPFAM" id="SSF110849">
    <property type="entry name" value="ParB/Sulfiredoxin"/>
    <property type="match status" value="1"/>
</dbReference>
<organism evidence="3">
    <name type="scientific">uncultured Caudovirales phage</name>
    <dbReference type="NCBI Taxonomy" id="2100421"/>
    <lineage>
        <taxon>Viruses</taxon>
        <taxon>Duplodnaviria</taxon>
        <taxon>Heunggongvirae</taxon>
        <taxon>Uroviricota</taxon>
        <taxon>Caudoviricetes</taxon>
        <taxon>Peduoviridae</taxon>
        <taxon>Maltschvirus</taxon>
        <taxon>Maltschvirus maltsch</taxon>
    </lineage>
</organism>